<dbReference type="AlphaFoldDB" id="A0AAE9YU66"/>
<accession>A0AAE9YU66</accession>
<sequence>MFSVSEIRLLSMNGDAGFRQYYRFNLDGVSYIAVDAPPQYSNNQGFIALGSGLAESGIQVPEMKAGDLELGYFCLTDFGDTLLSNVLSSDNMQAYYRQAIELLPAIATSQPAGDYVLPDYDRPFIDFELSIFTEWLLEKHLNIHLSPQELQKLRACFDILIDSALEQPQVTMHRDYHSRNIMLLADKTLGIIDFQDAVSGPVTYDIVSLLRDCYLRWPDQQIRPLFEYYCDLITKALNLPRVSAAKWQRWFDLMGLQRHLKASGIFARLYYRDNKAGYLKDIPLTLAYIRDISGCYNELAFLHQLVAEQVLPALPGAKDKLEQQALPTAAGNE</sequence>
<dbReference type="Gene3D" id="3.30.200.20">
    <property type="entry name" value="Phosphorylase Kinase, domain 1"/>
    <property type="match status" value="1"/>
</dbReference>
<dbReference type="SUPFAM" id="SSF56112">
    <property type="entry name" value="Protein kinase-like (PK-like)"/>
    <property type="match status" value="1"/>
</dbReference>
<protein>
    <submittedName>
        <fullName evidence="2">Phosphotransferase</fullName>
    </submittedName>
</protein>
<gene>
    <name evidence="2" type="ORF">SG35_002530</name>
</gene>
<keyword evidence="3" id="KW-1185">Reference proteome</keyword>
<dbReference type="Pfam" id="PF01636">
    <property type="entry name" value="APH"/>
    <property type="match status" value="1"/>
</dbReference>
<evidence type="ECO:0000313" key="3">
    <source>
        <dbReference type="Proteomes" id="UP000032568"/>
    </source>
</evidence>
<reference evidence="2 3" key="1">
    <citation type="journal article" date="2015" name="Genome Announc.">
        <title>Draft Genome Sequences of Marine Isolates of Thalassomonas viridans and Thalassomonas actiniarum.</title>
        <authorList>
            <person name="Olonade I."/>
            <person name="van Zyl L.J."/>
            <person name="Trindade M."/>
        </authorList>
    </citation>
    <scope>NUCLEOTIDE SEQUENCE [LARGE SCALE GENOMIC DNA]</scope>
    <source>
        <strain evidence="2 3">A5K-106</strain>
    </source>
</reference>
<proteinExistence type="predicted"/>
<organism evidence="2 3">
    <name type="scientific">Thalassomonas actiniarum</name>
    <dbReference type="NCBI Taxonomy" id="485447"/>
    <lineage>
        <taxon>Bacteria</taxon>
        <taxon>Pseudomonadati</taxon>
        <taxon>Pseudomonadota</taxon>
        <taxon>Gammaproteobacteria</taxon>
        <taxon>Alteromonadales</taxon>
        <taxon>Colwelliaceae</taxon>
        <taxon>Thalassomonas</taxon>
    </lineage>
</organism>
<reference evidence="2 3" key="2">
    <citation type="journal article" date="2022" name="Mar. Drugs">
        <title>Bioassay-Guided Fractionation Leads to the Detection of Cholic Acid Generated by the Rare Thalassomonas sp.</title>
        <authorList>
            <person name="Pheiffer F."/>
            <person name="Schneider Y.K."/>
            <person name="Hansen E.H."/>
            <person name="Andersen J.H."/>
            <person name="Isaksson J."/>
            <person name="Busche T."/>
            <person name="R C."/>
            <person name="Kalinowski J."/>
            <person name="Zyl L.V."/>
            <person name="Trindade M."/>
        </authorList>
    </citation>
    <scope>NUCLEOTIDE SEQUENCE [LARGE SCALE GENOMIC DNA]</scope>
    <source>
        <strain evidence="2 3">A5K-106</strain>
    </source>
</reference>
<dbReference type="RefSeq" id="WP_152646561.1">
    <property type="nucleotide sequence ID" value="NZ_CP059735.1"/>
</dbReference>
<evidence type="ECO:0000259" key="1">
    <source>
        <dbReference type="Pfam" id="PF01636"/>
    </source>
</evidence>
<dbReference type="KEGG" id="tact:SG35_002530"/>
<dbReference type="Gene3D" id="3.90.1200.10">
    <property type="match status" value="1"/>
</dbReference>
<evidence type="ECO:0000313" key="2">
    <source>
        <dbReference type="EMBL" id="WDD99572.1"/>
    </source>
</evidence>
<dbReference type="InterPro" id="IPR002575">
    <property type="entry name" value="Aminoglycoside_PTrfase"/>
</dbReference>
<dbReference type="Proteomes" id="UP000032568">
    <property type="component" value="Chromosome"/>
</dbReference>
<dbReference type="EMBL" id="CP059735">
    <property type="protein sequence ID" value="WDD99572.1"/>
    <property type="molecule type" value="Genomic_DNA"/>
</dbReference>
<dbReference type="InterPro" id="IPR011009">
    <property type="entry name" value="Kinase-like_dom_sf"/>
</dbReference>
<name>A0AAE9YU66_9GAMM</name>
<feature type="domain" description="Aminoglycoside phosphotransferase" evidence="1">
    <location>
        <begin position="13"/>
        <end position="231"/>
    </location>
</feature>